<dbReference type="PROSITE" id="PS51740">
    <property type="entry name" value="SPOVT_ABRB"/>
    <property type="match status" value="1"/>
</dbReference>
<dbReference type="GO" id="GO:0003677">
    <property type="term" value="F:DNA binding"/>
    <property type="evidence" value="ECO:0007669"/>
    <property type="project" value="UniProtKB-UniRule"/>
</dbReference>
<dbReference type="KEGG" id="ruj:E5Z56_02970"/>
<dbReference type="NCBIfam" id="TIGR01439">
    <property type="entry name" value="lp_hng_hel_AbrB"/>
    <property type="match status" value="1"/>
</dbReference>
<dbReference type="PANTHER" id="PTHR36432">
    <property type="match status" value="1"/>
</dbReference>
<dbReference type="PANTHER" id="PTHR36432:SF4">
    <property type="entry name" value="TRANSITION STATE REGULATOR ABH-RELATED"/>
    <property type="match status" value="1"/>
</dbReference>
<feature type="domain" description="SpoVT-AbrB" evidence="2">
    <location>
        <begin position="5"/>
        <end position="50"/>
    </location>
</feature>
<organism evidence="3 4">
    <name type="scientific">Ruminococcus bovis</name>
    <dbReference type="NCBI Taxonomy" id="2564099"/>
    <lineage>
        <taxon>Bacteria</taxon>
        <taxon>Bacillati</taxon>
        <taxon>Bacillota</taxon>
        <taxon>Clostridia</taxon>
        <taxon>Eubacteriales</taxon>
        <taxon>Oscillospiraceae</taxon>
        <taxon>Ruminococcus</taxon>
    </lineage>
</organism>
<evidence type="ECO:0000313" key="4">
    <source>
        <dbReference type="Proteomes" id="UP000301475"/>
    </source>
</evidence>
<dbReference type="InterPro" id="IPR052731">
    <property type="entry name" value="B_subtilis_Trans_State_Reg"/>
</dbReference>
<gene>
    <name evidence="3" type="ORF">E5Z56_02970</name>
</gene>
<dbReference type="InterPro" id="IPR037914">
    <property type="entry name" value="SpoVT-AbrB_sf"/>
</dbReference>
<sequence length="81" mass="9396">MRQIGYVSKIDTLGRVVIPKPVRQMFNLEKEDSIEILPKDNGLLIRKYQPTCLFCGESDNVITFEGVKVCEECVKRMYKKI</sequence>
<dbReference type="InterPro" id="IPR007159">
    <property type="entry name" value="SpoVT-AbrB_dom"/>
</dbReference>
<accession>A0A4P8XUN5</accession>
<evidence type="ECO:0000259" key="2">
    <source>
        <dbReference type="PROSITE" id="PS51740"/>
    </source>
</evidence>
<dbReference type="SMART" id="SM00966">
    <property type="entry name" value="SpoVT_AbrB"/>
    <property type="match status" value="1"/>
</dbReference>
<keyword evidence="1 3" id="KW-0238">DNA-binding</keyword>
<dbReference type="AlphaFoldDB" id="A0A4P8XUN5"/>
<dbReference type="SUPFAM" id="SSF89447">
    <property type="entry name" value="AbrB/MazE/MraZ-like"/>
    <property type="match status" value="1"/>
</dbReference>
<name>A0A4P8XUN5_9FIRM</name>
<keyword evidence="4" id="KW-1185">Reference proteome</keyword>
<dbReference type="Proteomes" id="UP000301475">
    <property type="component" value="Chromosome"/>
</dbReference>
<dbReference type="Gene3D" id="2.10.260.10">
    <property type="match status" value="1"/>
</dbReference>
<dbReference type="EMBL" id="CP039381">
    <property type="protein sequence ID" value="QCT06372.1"/>
    <property type="molecule type" value="Genomic_DNA"/>
</dbReference>
<dbReference type="RefSeq" id="WP_138156454.1">
    <property type="nucleotide sequence ID" value="NZ_CP039381.1"/>
</dbReference>
<reference evidence="3 4" key="1">
    <citation type="submission" date="2019-04" db="EMBL/GenBank/DDBJ databases">
        <authorList>
            <person name="Embree M."/>
            <person name="Gaffney J.R."/>
        </authorList>
    </citation>
    <scope>NUCLEOTIDE SEQUENCE [LARGE SCALE GENOMIC DNA]</scope>
    <source>
        <strain evidence="3 4">JE7A12</strain>
    </source>
</reference>
<evidence type="ECO:0000313" key="3">
    <source>
        <dbReference type="EMBL" id="QCT06372.1"/>
    </source>
</evidence>
<proteinExistence type="predicted"/>
<dbReference type="Pfam" id="PF04014">
    <property type="entry name" value="MazE_antitoxin"/>
    <property type="match status" value="1"/>
</dbReference>
<protein>
    <submittedName>
        <fullName evidence="3">AbrB/MazE/SpoVT family DNA-binding domain-containing protein</fullName>
    </submittedName>
</protein>
<dbReference type="OrthoDB" id="9782993at2"/>
<evidence type="ECO:0000256" key="1">
    <source>
        <dbReference type="PROSITE-ProRule" id="PRU01076"/>
    </source>
</evidence>